<dbReference type="EMBL" id="JANPWB010000010">
    <property type="protein sequence ID" value="KAJ1134171.1"/>
    <property type="molecule type" value="Genomic_DNA"/>
</dbReference>
<organism evidence="1 2">
    <name type="scientific">Pleurodeles waltl</name>
    <name type="common">Iberian ribbed newt</name>
    <dbReference type="NCBI Taxonomy" id="8319"/>
    <lineage>
        <taxon>Eukaryota</taxon>
        <taxon>Metazoa</taxon>
        <taxon>Chordata</taxon>
        <taxon>Craniata</taxon>
        <taxon>Vertebrata</taxon>
        <taxon>Euteleostomi</taxon>
        <taxon>Amphibia</taxon>
        <taxon>Batrachia</taxon>
        <taxon>Caudata</taxon>
        <taxon>Salamandroidea</taxon>
        <taxon>Salamandridae</taxon>
        <taxon>Pleurodelinae</taxon>
        <taxon>Pleurodeles</taxon>
    </lineage>
</organism>
<evidence type="ECO:0000313" key="1">
    <source>
        <dbReference type="EMBL" id="KAJ1134171.1"/>
    </source>
</evidence>
<protein>
    <submittedName>
        <fullName evidence="1">Uncharacterized protein</fullName>
    </submittedName>
</protein>
<proteinExistence type="predicted"/>
<reference evidence="1" key="1">
    <citation type="journal article" date="2022" name="bioRxiv">
        <title>Sequencing and chromosome-scale assembly of the giantPleurodeles waltlgenome.</title>
        <authorList>
            <person name="Brown T."/>
            <person name="Elewa A."/>
            <person name="Iarovenko S."/>
            <person name="Subramanian E."/>
            <person name="Araus A.J."/>
            <person name="Petzold A."/>
            <person name="Susuki M."/>
            <person name="Suzuki K.-i.T."/>
            <person name="Hayashi T."/>
            <person name="Toyoda A."/>
            <person name="Oliveira C."/>
            <person name="Osipova E."/>
            <person name="Leigh N.D."/>
            <person name="Simon A."/>
            <person name="Yun M.H."/>
        </authorList>
    </citation>
    <scope>NUCLEOTIDE SEQUENCE</scope>
    <source>
        <strain evidence="1">20211129_DDA</strain>
        <tissue evidence="1">Liver</tissue>
    </source>
</reference>
<keyword evidence="2" id="KW-1185">Reference proteome</keyword>
<dbReference type="AlphaFoldDB" id="A0AAV7Q3F3"/>
<comment type="caution">
    <text evidence="1">The sequence shown here is derived from an EMBL/GenBank/DDBJ whole genome shotgun (WGS) entry which is preliminary data.</text>
</comment>
<name>A0AAV7Q3F3_PLEWA</name>
<evidence type="ECO:0000313" key="2">
    <source>
        <dbReference type="Proteomes" id="UP001066276"/>
    </source>
</evidence>
<sequence>MGASSRPASADVLNKEPRLVRAGTRPQVPGTTPVVPTGFPFVPAVFHVLTNTSERCKRTGRCGAAHRPVCSVRTHRALRRCPSASLQCAAAREQ</sequence>
<accession>A0AAV7Q3F3</accession>
<gene>
    <name evidence="1" type="ORF">NDU88_000631</name>
</gene>
<dbReference type="Proteomes" id="UP001066276">
    <property type="component" value="Chromosome 6"/>
</dbReference>